<dbReference type="OrthoDB" id="1466667at2"/>
<sequence length="254" mass="29206">MLKKLRLKKGAKVVIAALVLVSVIGFTENKQGGDRCMDIVIRISNQYDNYFIDEQDVLSLMTGSGAHAVKGVSFNELNLKEIEERVKSEKFIREAEIYKDLKGNVLVNVDLRRPFARVIQNAAPDAYIATDGAVLPVSEKFSSRVVLITGSYMKELVKNDLNQTEEGRKILSMIRFINGNKFWKAQIAQIDIDKKLNMTLYPQVTKQYIEFGQPEELEEKFRKLEIFYKRILPQKGWNTYDRVNLMYEGQIIAE</sequence>
<dbReference type="eggNOG" id="COG1589">
    <property type="taxonomic scope" value="Bacteria"/>
</dbReference>
<dbReference type="AlphaFoldDB" id="L8JW65"/>
<accession>L8JW65</accession>
<keyword evidence="1" id="KW-0132">Cell division</keyword>
<reference evidence="1 2" key="1">
    <citation type="submission" date="2012-12" db="EMBL/GenBank/DDBJ databases">
        <title>Genome assembly of Fulvivirga imtechensis AK7.</title>
        <authorList>
            <person name="Nupur N."/>
            <person name="Khatri I."/>
            <person name="Kumar R."/>
            <person name="Subramanian S."/>
            <person name="Pinnaka A."/>
        </authorList>
    </citation>
    <scope>NUCLEOTIDE SEQUENCE [LARGE SCALE GENOMIC DNA]</scope>
    <source>
        <strain evidence="1 2">AK7</strain>
    </source>
</reference>
<comment type="caution">
    <text evidence="1">The sequence shown here is derived from an EMBL/GenBank/DDBJ whole genome shotgun (WGS) entry which is preliminary data.</text>
</comment>
<dbReference type="STRING" id="1237149.C900_02229"/>
<protein>
    <submittedName>
        <fullName evidence="1">Cell division protein FtsQ</fullName>
    </submittedName>
</protein>
<organism evidence="1 2">
    <name type="scientific">Fulvivirga imtechensis AK7</name>
    <dbReference type="NCBI Taxonomy" id="1237149"/>
    <lineage>
        <taxon>Bacteria</taxon>
        <taxon>Pseudomonadati</taxon>
        <taxon>Bacteroidota</taxon>
        <taxon>Cytophagia</taxon>
        <taxon>Cytophagales</taxon>
        <taxon>Fulvivirgaceae</taxon>
        <taxon>Fulvivirga</taxon>
    </lineage>
</organism>
<dbReference type="Proteomes" id="UP000011135">
    <property type="component" value="Unassembled WGS sequence"/>
</dbReference>
<gene>
    <name evidence="1" type="ORF">C900_02229</name>
</gene>
<name>L8JW65_9BACT</name>
<evidence type="ECO:0000313" key="1">
    <source>
        <dbReference type="EMBL" id="ELR71854.1"/>
    </source>
</evidence>
<proteinExistence type="predicted"/>
<evidence type="ECO:0000313" key="2">
    <source>
        <dbReference type="Proteomes" id="UP000011135"/>
    </source>
</evidence>
<dbReference type="RefSeq" id="WP_009579617.1">
    <property type="nucleotide sequence ID" value="NZ_AMZN01000032.1"/>
</dbReference>
<keyword evidence="2" id="KW-1185">Reference proteome</keyword>
<dbReference type="GO" id="GO:0051301">
    <property type="term" value="P:cell division"/>
    <property type="evidence" value="ECO:0007669"/>
    <property type="project" value="UniProtKB-KW"/>
</dbReference>
<dbReference type="EMBL" id="AMZN01000032">
    <property type="protein sequence ID" value="ELR71854.1"/>
    <property type="molecule type" value="Genomic_DNA"/>
</dbReference>
<keyword evidence="1" id="KW-0131">Cell cycle</keyword>